<dbReference type="GO" id="GO:0006401">
    <property type="term" value="P:RNA catabolic process"/>
    <property type="evidence" value="ECO:0007669"/>
    <property type="project" value="InterPro"/>
</dbReference>
<sequence length="125" mass="13808">MYTIGGVSKTETQNQQIHSIPCKIGYTGPATVESNFIRSKVEGETTERGMFRGRGLEGADWKPPNNYQIVVVKERKGPKGTMLDIEAKADSIKVWEWDKSCGENANRTTIGRASTYLKIANALAN</sequence>
<gene>
    <name evidence="1" type="ORF">CAMP_LOCUS5095</name>
</gene>
<dbReference type="Pfam" id="PF08615">
    <property type="entry name" value="RNase_H2_suC"/>
    <property type="match status" value="1"/>
</dbReference>
<dbReference type="OrthoDB" id="6222486at2759"/>
<dbReference type="PANTHER" id="PTHR47204:SF1">
    <property type="entry name" value="RIBONUCLEASE H2 SUBUNIT C"/>
    <property type="match status" value="1"/>
</dbReference>
<accession>A0A9P1ICS3</accession>
<dbReference type="InterPro" id="IPR013924">
    <property type="entry name" value="RNase_H2_suC"/>
</dbReference>
<dbReference type="GO" id="GO:0032299">
    <property type="term" value="C:ribonuclease H2 complex"/>
    <property type="evidence" value="ECO:0007669"/>
    <property type="project" value="InterPro"/>
</dbReference>
<evidence type="ECO:0000313" key="2">
    <source>
        <dbReference type="Proteomes" id="UP001152747"/>
    </source>
</evidence>
<dbReference type="EMBL" id="CANHGI010000002">
    <property type="protein sequence ID" value="CAI5442458.1"/>
    <property type="molecule type" value="Genomic_DNA"/>
</dbReference>
<dbReference type="Gene3D" id="2.40.128.680">
    <property type="match status" value="1"/>
</dbReference>
<keyword evidence="2" id="KW-1185">Reference proteome</keyword>
<protein>
    <submittedName>
        <fullName evidence="1">Uncharacterized protein</fullName>
    </submittedName>
</protein>
<organism evidence="1 2">
    <name type="scientific">Caenorhabditis angaria</name>
    <dbReference type="NCBI Taxonomy" id="860376"/>
    <lineage>
        <taxon>Eukaryota</taxon>
        <taxon>Metazoa</taxon>
        <taxon>Ecdysozoa</taxon>
        <taxon>Nematoda</taxon>
        <taxon>Chromadorea</taxon>
        <taxon>Rhabditida</taxon>
        <taxon>Rhabditina</taxon>
        <taxon>Rhabditomorpha</taxon>
        <taxon>Rhabditoidea</taxon>
        <taxon>Rhabditidae</taxon>
        <taxon>Peloderinae</taxon>
        <taxon>Caenorhabditis</taxon>
    </lineage>
</organism>
<dbReference type="CDD" id="cd09271">
    <property type="entry name" value="RNase_H2-C"/>
    <property type="match status" value="1"/>
</dbReference>
<proteinExistence type="predicted"/>
<name>A0A9P1ICS3_9PELO</name>
<dbReference type="Proteomes" id="UP001152747">
    <property type="component" value="Unassembled WGS sequence"/>
</dbReference>
<comment type="caution">
    <text evidence="1">The sequence shown here is derived from an EMBL/GenBank/DDBJ whole genome shotgun (WGS) entry which is preliminary data.</text>
</comment>
<dbReference type="AlphaFoldDB" id="A0A9P1ICS3"/>
<dbReference type="PANTHER" id="PTHR47204">
    <property type="entry name" value="OS02G0168900 PROTEIN"/>
    <property type="match status" value="1"/>
</dbReference>
<reference evidence="1" key="1">
    <citation type="submission" date="2022-11" db="EMBL/GenBank/DDBJ databases">
        <authorList>
            <person name="Kikuchi T."/>
        </authorList>
    </citation>
    <scope>NUCLEOTIDE SEQUENCE</scope>
    <source>
        <strain evidence="1">PS1010</strain>
    </source>
</reference>
<evidence type="ECO:0000313" key="1">
    <source>
        <dbReference type="EMBL" id="CAI5442458.1"/>
    </source>
</evidence>